<dbReference type="PANTHER" id="PTHR35526:SF3">
    <property type="entry name" value="ANTI-SIGMA-F FACTOR RSBW"/>
    <property type="match status" value="1"/>
</dbReference>
<comment type="caution">
    <text evidence="4">The sequence shown here is derived from an EMBL/GenBank/DDBJ whole genome shotgun (WGS) entry which is preliminary data.</text>
</comment>
<keyword evidence="1" id="KW-0723">Serine/threonine-protein kinase</keyword>
<dbReference type="OrthoDB" id="4088450at2"/>
<evidence type="ECO:0000313" key="5">
    <source>
        <dbReference type="Proteomes" id="UP000050867"/>
    </source>
</evidence>
<dbReference type="InterPro" id="IPR003594">
    <property type="entry name" value="HATPase_dom"/>
</dbReference>
<keyword evidence="1" id="KW-0808">Transferase</keyword>
<dbReference type="PANTHER" id="PTHR35526">
    <property type="entry name" value="ANTI-SIGMA-F FACTOR RSBW-RELATED"/>
    <property type="match status" value="1"/>
</dbReference>
<dbReference type="GO" id="GO:0004674">
    <property type="term" value="F:protein serine/threonine kinase activity"/>
    <property type="evidence" value="ECO:0007669"/>
    <property type="project" value="UniProtKB-KW"/>
</dbReference>
<accession>A0A0T6LZB3</accession>
<dbReference type="Pfam" id="PF14417">
    <property type="entry name" value="MEDS"/>
    <property type="match status" value="1"/>
</dbReference>
<evidence type="ECO:0000259" key="3">
    <source>
        <dbReference type="Pfam" id="PF14417"/>
    </source>
</evidence>
<dbReference type="RefSeq" id="WP_018383233.1">
    <property type="nucleotide sequence ID" value="NZ_LLZU01000001.1"/>
</dbReference>
<dbReference type="NCBIfam" id="NF041045">
    <property type="entry name" value="RsbA_anti_sig"/>
    <property type="match status" value="1"/>
</dbReference>
<dbReference type="eggNOG" id="COG2172">
    <property type="taxonomic scope" value="Bacteria"/>
</dbReference>
<evidence type="ECO:0008006" key="6">
    <source>
        <dbReference type="Google" id="ProtNLM"/>
    </source>
</evidence>
<gene>
    <name evidence="4" type="ORF">AQ490_00595</name>
</gene>
<dbReference type="AlphaFoldDB" id="A0A0T6LZB3"/>
<protein>
    <recommendedName>
        <fullName evidence="6">Sensor histidine kinase</fullName>
    </recommendedName>
</protein>
<evidence type="ECO:0000313" key="4">
    <source>
        <dbReference type="EMBL" id="KRV51305.1"/>
    </source>
</evidence>
<feature type="domain" description="Histidine kinase/HSP90-like ATPase" evidence="2">
    <location>
        <begin position="201"/>
        <end position="311"/>
    </location>
</feature>
<dbReference type="Proteomes" id="UP000050867">
    <property type="component" value="Unassembled WGS sequence"/>
</dbReference>
<keyword evidence="5" id="KW-1185">Reference proteome</keyword>
<feature type="domain" description="MEDS" evidence="3">
    <location>
        <begin position="10"/>
        <end position="154"/>
    </location>
</feature>
<dbReference type="InterPro" id="IPR047718">
    <property type="entry name" value="RsbA-like_anti_sig"/>
</dbReference>
<name>A0A0T6LZB3_WENVI</name>
<dbReference type="InterPro" id="IPR050267">
    <property type="entry name" value="Anti-sigma-factor_SerPK"/>
</dbReference>
<dbReference type="CDD" id="cd16936">
    <property type="entry name" value="HATPase_RsbW-like"/>
    <property type="match status" value="1"/>
</dbReference>
<dbReference type="Pfam" id="PF13581">
    <property type="entry name" value="HATPase_c_2"/>
    <property type="match status" value="1"/>
</dbReference>
<dbReference type="SUPFAM" id="SSF55874">
    <property type="entry name" value="ATPase domain of HSP90 chaperone/DNA topoisomerase II/histidine kinase"/>
    <property type="match status" value="1"/>
</dbReference>
<reference evidence="4 5" key="1">
    <citation type="submission" date="2015-10" db="EMBL/GenBank/DDBJ databases">
        <title>Draft genome sequence of pyrrolomycin-producing Streptomyces vitaminophilus.</title>
        <authorList>
            <person name="Graham D.E."/>
            <person name="Mahan K.M."/>
            <person name="Klingeman D.M."/>
            <person name="Hettich R.L."/>
            <person name="Parry R.J."/>
        </authorList>
    </citation>
    <scope>NUCLEOTIDE SEQUENCE [LARGE SCALE GENOMIC DNA]</scope>
    <source>
        <strain evidence="4 5">ATCC 31673</strain>
    </source>
</reference>
<evidence type="ECO:0000256" key="1">
    <source>
        <dbReference type="ARBA" id="ARBA00022527"/>
    </source>
</evidence>
<sequence length="314" mass="33915">MALPTAAFEHRALRYTSAAGFLGGTVPYLREGLREGDCLLVVTTPQNRDLLCGALGGDAAAVEFADAETWYDSPARTLAAYHRYVGDRTCPPRRVRVVGEPLWPGRSSVQLCEWTRYESLVNVALADTGARLLCPYNAVDLDPWVLDAAARTHPEMALDAGDPTDSERYTDPETFTAQCDARPLSPAPPHARELDFGHGDLAMVRAFAEVCARHAALGPARGLDLVFATNEVATNALSHGGGRGKLLSWRTDDTLVLQVTDEGSGARGAPFPGHLPADPTTRSGHGLWAVRQLCDLLQVRLRPDGSTVRLTYCL</sequence>
<dbReference type="EMBL" id="LLZU01000001">
    <property type="protein sequence ID" value="KRV51305.1"/>
    <property type="molecule type" value="Genomic_DNA"/>
</dbReference>
<dbReference type="Gene3D" id="3.30.565.10">
    <property type="entry name" value="Histidine kinase-like ATPase, C-terminal domain"/>
    <property type="match status" value="1"/>
</dbReference>
<dbReference type="InterPro" id="IPR025847">
    <property type="entry name" value="MEDS_domain"/>
</dbReference>
<keyword evidence="1" id="KW-0418">Kinase</keyword>
<dbReference type="InterPro" id="IPR036890">
    <property type="entry name" value="HATPase_C_sf"/>
</dbReference>
<organism evidence="4 5">
    <name type="scientific">Wenjunlia vitaminophila</name>
    <name type="common">Streptomyces vitaminophilus</name>
    <dbReference type="NCBI Taxonomy" id="76728"/>
    <lineage>
        <taxon>Bacteria</taxon>
        <taxon>Bacillati</taxon>
        <taxon>Actinomycetota</taxon>
        <taxon>Actinomycetes</taxon>
        <taxon>Kitasatosporales</taxon>
        <taxon>Streptomycetaceae</taxon>
        <taxon>Wenjunlia</taxon>
    </lineage>
</organism>
<proteinExistence type="predicted"/>
<dbReference type="STRING" id="76728.AQ490_00595"/>
<evidence type="ECO:0000259" key="2">
    <source>
        <dbReference type="Pfam" id="PF13581"/>
    </source>
</evidence>